<comment type="caution">
    <text evidence="1">The sequence shown here is derived from an EMBL/GenBank/DDBJ whole genome shotgun (WGS) entry which is preliminary data.</text>
</comment>
<name>A0A660A8L2_STRPY</name>
<gene>
    <name evidence="1" type="ORF">FGO82_01245</name>
</gene>
<feature type="non-terminal residue" evidence="1">
    <location>
        <position position="1"/>
    </location>
</feature>
<proteinExistence type="predicted"/>
<sequence>RMKMFIPKEEEKPKSIFDKFGG</sequence>
<evidence type="ECO:0000313" key="2">
    <source>
        <dbReference type="Proteomes" id="UP000316580"/>
    </source>
</evidence>
<dbReference type="EMBL" id="VCID01000298">
    <property type="protein sequence ID" value="TNY48501.1"/>
    <property type="molecule type" value="Genomic_DNA"/>
</dbReference>
<accession>A0A660A8L2</accession>
<organism evidence="1 2">
    <name type="scientific">Streptococcus pyogenes</name>
    <dbReference type="NCBI Taxonomy" id="1314"/>
    <lineage>
        <taxon>Bacteria</taxon>
        <taxon>Bacillati</taxon>
        <taxon>Bacillota</taxon>
        <taxon>Bacilli</taxon>
        <taxon>Lactobacillales</taxon>
        <taxon>Streptococcaceae</taxon>
        <taxon>Streptococcus</taxon>
    </lineage>
</organism>
<evidence type="ECO:0000313" key="1">
    <source>
        <dbReference type="EMBL" id="TNY48501.1"/>
    </source>
</evidence>
<dbReference type="Proteomes" id="UP000316580">
    <property type="component" value="Unassembled WGS sequence"/>
</dbReference>
<reference evidence="1 2" key="1">
    <citation type="submission" date="2019-05" db="EMBL/GenBank/DDBJ databases">
        <title>Novel genomic isolates of S.pyogenes and S.dysgalactiae subsp. equisimilis associated to necrotising fasciitis (NSTI).</title>
        <authorList>
            <person name="Barrantes I."/>
        </authorList>
    </citation>
    <scope>NUCLEOTIDE SEQUENCE [LARGE SCALE GENOMIC DNA]</scope>
    <source>
        <strain evidence="1 2">SPY6028</strain>
    </source>
</reference>
<dbReference type="AlphaFoldDB" id="A0A660A8L2"/>
<protein>
    <submittedName>
        <fullName evidence="1">Phage terminase small subunit P27 family</fullName>
    </submittedName>
</protein>